<organism evidence="5 6">
    <name type="scientific">Salix dunnii</name>
    <dbReference type="NCBI Taxonomy" id="1413687"/>
    <lineage>
        <taxon>Eukaryota</taxon>
        <taxon>Viridiplantae</taxon>
        <taxon>Streptophyta</taxon>
        <taxon>Embryophyta</taxon>
        <taxon>Tracheophyta</taxon>
        <taxon>Spermatophyta</taxon>
        <taxon>Magnoliopsida</taxon>
        <taxon>eudicotyledons</taxon>
        <taxon>Gunneridae</taxon>
        <taxon>Pentapetalae</taxon>
        <taxon>rosids</taxon>
        <taxon>fabids</taxon>
        <taxon>Malpighiales</taxon>
        <taxon>Salicaceae</taxon>
        <taxon>Saliceae</taxon>
        <taxon>Salix</taxon>
    </lineage>
</organism>
<dbReference type="PANTHER" id="PTHR21450">
    <property type="entry name" value="PROTEIN ALTERED PHOSPHATE STARVATION RESPONSE 1"/>
    <property type="match status" value="1"/>
</dbReference>
<evidence type="ECO:0000256" key="1">
    <source>
        <dbReference type="SAM" id="Coils"/>
    </source>
</evidence>
<sequence>MGCASSKLEDLPAVALCRDRCAFLDEAIHQRFAFAEAHVAYIHSLKKIGHLLYVFIEQGDFSGGGGGAPMSPKLNLPPNVKGEHLKVVGSSSPKKGRHHSRSSSGSHLQFHSDEDDEDDDVLHLHHSDNSSPLHSHGEGSGGGDGGGDHIPYMSSDYMNMDQDSYPGSVGRFFHTNYMKNKGATPSVVYEQRPKSETVHFGESSSPAYYNNYSNRGYTTSNSNPYDYSGHPNYGGGYYGSRNQYGSSSSLPPLEEASSSKPPPPPPPPPPGASAWDFLNLFEGYDRNYQQYTPSRNSNELRELEGIPDLEDEDYQHEVVKEVHVDKKYMDGAKKFSKSPVMDDGDEKVGGDTDASASLYQTRPSVAPEEDRAEYEVHVVDKKIVDNERSEERSNAVFKGRGGGPLEVAREIKIQFERASECGNEIAKMLEVGKLPYQRKHEIEFYLLEWFFVDLCEAVSKILQGVTPPLSLVSSQPSTSGNAGAGPPSLEIDEELMVRSKNLSSTLQKLYLWEKKLYQEVKLEEKMRLAHEKKCRKLKRLDERGAEAHKVDATRTLVRSLSTKIRMAIQVVDKISVTINKIRDEELWPQLNELIQGLTRMWKSMLECHHIQCQAIREARGLGPIVSGKKLSDDHSNDILQLERELLSWISSFSCWIGAQRGYVRALNNWLVKCLLYEPEETPDGIVPFSPGRMGAPPVFVICNQWAQAMERISGKEVVDAMRIFAMSVFQLWEHEKLEMRQRLVTNKDLERKARNLDREDQKIQKEIQALDKKVVLVAGDGNSLSATENIVYQSDTSNSSLQGILQCIFEAMERFTADSMNAYEELVQRSEEERRA</sequence>
<feature type="coiled-coil region" evidence="1">
    <location>
        <begin position="739"/>
        <end position="773"/>
    </location>
</feature>
<name>A0A835K5G4_9ROSI</name>
<comment type="caution">
    <text evidence="5">The sequence shown here is derived from an EMBL/GenBank/DDBJ whole genome shotgun (WGS) entry which is preliminary data.</text>
</comment>
<dbReference type="InterPro" id="IPR006868">
    <property type="entry name" value="DUF630"/>
</dbReference>
<dbReference type="AlphaFoldDB" id="A0A835K5G4"/>
<feature type="region of interest" description="Disordered" evidence="2">
    <location>
        <begin position="234"/>
        <end position="276"/>
    </location>
</feature>
<dbReference type="EMBL" id="JADGMS010000004">
    <property type="protein sequence ID" value="KAF9684557.1"/>
    <property type="molecule type" value="Genomic_DNA"/>
</dbReference>
<feature type="domain" description="DUF630" evidence="4">
    <location>
        <begin position="1"/>
        <end position="58"/>
    </location>
</feature>
<protein>
    <submittedName>
        <fullName evidence="5">Uncharacterized protein</fullName>
    </submittedName>
</protein>
<dbReference type="PANTHER" id="PTHR21450:SF41">
    <property type="entry name" value="RNA POLYMERASE SUBUNIT BETA, PUTATIVE (DUF630 AND DUF632)-RELATED"/>
    <property type="match status" value="1"/>
</dbReference>
<feature type="compositionally biased region" description="Polar residues" evidence="2">
    <location>
        <begin position="354"/>
        <end position="363"/>
    </location>
</feature>
<reference evidence="5 6" key="1">
    <citation type="submission" date="2020-10" db="EMBL/GenBank/DDBJ databases">
        <title>Plant Genome Project.</title>
        <authorList>
            <person name="Zhang R.-G."/>
        </authorList>
    </citation>
    <scope>NUCLEOTIDE SEQUENCE [LARGE SCALE GENOMIC DNA]</scope>
    <source>
        <strain evidence="5">FAFU-HL-1</strain>
        <tissue evidence="5">Leaf</tissue>
    </source>
</reference>
<dbReference type="InterPro" id="IPR006867">
    <property type="entry name" value="DUF632"/>
</dbReference>
<keyword evidence="1" id="KW-0175">Coiled coil</keyword>
<dbReference type="Proteomes" id="UP000657918">
    <property type="component" value="Chromosome 4"/>
</dbReference>
<feature type="domain" description="DUF632" evidence="3">
    <location>
        <begin position="406"/>
        <end position="728"/>
    </location>
</feature>
<proteinExistence type="predicted"/>
<evidence type="ECO:0000313" key="5">
    <source>
        <dbReference type="EMBL" id="KAF9684557.1"/>
    </source>
</evidence>
<feature type="region of interest" description="Disordered" evidence="2">
    <location>
        <begin position="67"/>
        <end position="155"/>
    </location>
</feature>
<feature type="region of interest" description="Disordered" evidence="2">
    <location>
        <begin position="337"/>
        <end position="371"/>
    </location>
</feature>
<evidence type="ECO:0000313" key="6">
    <source>
        <dbReference type="Proteomes" id="UP000657918"/>
    </source>
</evidence>
<accession>A0A835K5G4</accession>
<dbReference type="Pfam" id="PF04783">
    <property type="entry name" value="DUF630"/>
    <property type="match status" value="1"/>
</dbReference>
<dbReference type="Pfam" id="PF04782">
    <property type="entry name" value="DUF632"/>
    <property type="match status" value="1"/>
</dbReference>
<evidence type="ECO:0000256" key="2">
    <source>
        <dbReference type="SAM" id="MobiDB-lite"/>
    </source>
</evidence>
<keyword evidence="6" id="KW-1185">Reference proteome</keyword>
<evidence type="ECO:0000259" key="3">
    <source>
        <dbReference type="Pfam" id="PF04782"/>
    </source>
</evidence>
<feature type="compositionally biased region" description="Pro residues" evidence="2">
    <location>
        <begin position="260"/>
        <end position="271"/>
    </location>
</feature>
<gene>
    <name evidence="5" type="ORF">SADUNF_Sadunf04G0130400</name>
</gene>
<dbReference type="OrthoDB" id="658187at2759"/>
<evidence type="ECO:0000259" key="4">
    <source>
        <dbReference type="Pfam" id="PF04783"/>
    </source>
</evidence>
<feature type="compositionally biased region" description="Low complexity" evidence="2">
    <location>
        <begin position="245"/>
        <end position="259"/>
    </location>
</feature>